<proteinExistence type="predicted"/>
<comment type="caution">
    <text evidence="2">The sequence shown here is derived from an EMBL/GenBank/DDBJ whole genome shotgun (WGS) entry which is preliminary data.</text>
</comment>
<dbReference type="EMBL" id="UYJE01007079">
    <property type="protein sequence ID" value="VDI51628.1"/>
    <property type="molecule type" value="Genomic_DNA"/>
</dbReference>
<evidence type="ECO:0000313" key="2">
    <source>
        <dbReference type="EMBL" id="VDI51628.1"/>
    </source>
</evidence>
<organism evidence="2 3">
    <name type="scientific">Mytilus galloprovincialis</name>
    <name type="common">Mediterranean mussel</name>
    <dbReference type="NCBI Taxonomy" id="29158"/>
    <lineage>
        <taxon>Eukaryota</taxon>
        <taxon>Metazoa</taxon>
        <taxon>Spiralia</taxon>
        <taxon>Lophotrochozoa</taxon>
        <taxon>Mollusca</taxon>
        <taxon>Bivalvia</taxon>
        <taxon>Autobranchia</taxon>
        <taxon>Pteriomorphia</taxon>
        <taxon>Mytilida</taxon>
        <taxon>Mytiloidea</taxon>
        <taxon>Mytilidae</taxon>
        <taxon>Mytilinae</taxon>
        <taxon>Mytilus</taxon>
    </lineage>
</organism>
<evidence type="ECO:0000256" key="1">
    <source>
        <dbReference type="SAM" id="SignalP"/>
    </source>
</evidence>
<accession>A0A8B6FQP0</accession>
<evidence type="ECO:0000313" key="3">
    <source>
        <dbReference type="Proteomes" id="UP000596742"/>
    </source>
</evidence>
<feature type="signal peptide" evidence="1">
    <location>
        <begin position="1"/>
        <end position="19"/>
    </location>
</feature>
<gene>
    <name evidence="2" type="ORF">MGAL_10B015130</name>
</gene>
<feature type="chain" id="PRO_5032687458" evidence="1">
    <location>
        <begin position="20"/>
        <end position="180"/>
    </location>
</feature>
<name>A0A8B6FQP0_MYTGA</name>
<dbReference type="AlphaFoldDB" id="A0A8B6FQP0"/>
<reference evidence="2" key="1">
    <citation type="submission" date="2018-11" db="EMBL/GenBank/DDBJ databases">
        <authorList>
            <person name="Alioto T."/>
            <person name="Alioto T."/>
        </authorList>
    </citation>
    <scope>NUCLEOTIDE SEQUENCE</scope>
</reference>
<keyword evidence="3" id="KW-1185">Reference proteome</keyword>
<dbReference type="OrthoDB" id="10530091at2759"/>
<sequence>MQFLRAVFLVVTFSCQTFGQCVFPCSYQNRTYRYVETGTNTTYEQAVFSPPGNLTKVISFVNGNGPLYIECVHRSGPFSALRYYNGTHWLYRCNKDMFYGTVRDVIVMLTTDWEPFIFYPTLCDVCNGFGFKKDISLVGVDVEKDCAVELECNMPGICPVTQPGQIQCPNCPYDGDGLCC</sequence>
<protein>
    <submittedName>
        <fullName evidence="2">Uncharacterized protein</fullName>
    </submittedName>
</protein>
<dbReference type="Proteomes" id="UP000596742">
    <property type="component" value="Unassembled WGS sequence"/>
</dbReference>
<keyword evidence="1" id="KW-0732">Signal</keyword>